<evidence type="ECO:0000313" key="2">
    <source>
        <dbReference type="EMBL" id="MXO96624.1"/>
    </source>
</evidence>
<dbReference type="RefSeq" id="WP_160595701.1">
    <property type="nucleotide sequence ID" value="NZ_WTYI01000001.1"/>
</dbReference>
<comment type="caution">
    <text evidence="2">The sequence shown here is derived from an EMBL/GenBank/DDBJ whole genome shotgun (WGS) entry which is preliminary data.</text>
</comment>
<evidence type="ECO:0000313" key="3">
    <source>
        <dbReference type="Proteomes" id="UP000432727"/>
    </source>
</evidence>
<accession>A0A6I4TL37</accession>
<dbReference type="Proteomes" id="UP000432727">
    <property type="component" value="Unassembled WGS sequence"/>
</dbReference>
<reference evidence="2 3" key="1">
    <citation type="submission" date="2019-12" db="EMBL/GenBank/DDBJ databases">
        <title>Genomic-based taxomic classification of the family Erythrobacteraceae.</title>
        <authorList>
            <person name="Xu L."/>
        </authorList>
    </citation>
    <scope>NUCLEOTIDE SEQUENCE [LARGE SCALE GENOMIC DNA]</scope>
    <source>
        <strain evidence="2 3">JCM 12189</strain>
    </source>
</reference>
<sequence>MIDLMLAAILTASASSSVAACPADGETGSDHLFDVCHPAAQDGPAYSATFSASLSPQPSHQQVTLFRADGTWTVRAAGYKWTPGGAFETRRNEFSISDDDARALVGRLDDETRERLSNLAYYGAPTVICTDGARTEIAMASGGQRHSFAQHSCAGKTELHEVAEAFRTVVLKYDPLFDGMLDGLTA</sequence>
<feature type="signal peptide" evidence="1">
    <location>
        <begin position="1"/>
        <end position="19"/>
    </location>
</feature>
<dbReference type="AlphaFoldDB" id="A0A6I4TL37"/>
<dbReference type="EMBL" id="WTYI01000001">
    <property type="protein sequence ID" value="MXO96624.1"/>
    <property type="molecule type" value="Genomic_DNA"/>
</dbReference>
<gene>
    <name evidence="2" type="ORF">GRI34_09385</name>
</gene>
<dbReference type="OrthoDB" id="7410239at2"/>
<evidence type="ECO:0000256" key="1">
    <source>
        <dbReference type="SAM" id="SignalP"/>
    </source>
</evidence>
<feature type="chain" id="PRO_5026284305" evidence="1">
    <location>
        <begin position="20"/>
        <end position="186"/>
    </location>
</feature>
<proteinExistence type="predicted"/>
<name>A0A6I4TL37_9SPHN</name>
<keyword evidence="1" id="KW-0732">Signal</keyword>
<organism evidence="2 3">
    <name type="scientific">Qipengyuania aquimaris</name>
    <dbReference type="NCBI Taxonomy" id="255984"/>
    <lineage>
        <taxon>Bacteria</taxon>
        <taxon>Pseudomonadati</taxon>
        <taxon>Pseudomonadota</taxon>
        <taxon>Alphaproteobacteria</taxon>
        <taxon>Sphingomonadales</taxon>
        <taxon>Erythrobacteraceae</taxon>
        <taxon>Qipengyuania</taxon>
    </lineage>
</organism>
<protein>
    <submittedName>
        <fullName evidence="2">Uncharacterized protein</fullName>
    </submittedName>
</protein>
<keyword evidence="3" id="KW-1185">Reference proteome</keyword>